<evidence type="ECO:0000313" key="3">
    <source>
        <dbReference type="EMBL" id="SUQ26549.1"/>
    </source>
</evidence>
<evidence type="ECO:0000259" key="1">
    <source>
        <dbReference type="Pfam" id="PF13847"/>
    </source>
</evidence>
<dbReference type="Gene3D" id="1.10.150.290">
    <property type="entry name" value="S-adenosyl-L-methionine-dependent methyltransferases"/>
    <property type="match status" value="1"/>
</dbReference>
<reference evidence="2" key="2">
    <citation type="submission" date="2018-01" db="EMBL/GenBank/DDBJ databases">
        <title>FDA dAtabase for Regulatory Grade micrObial Sequences (FDA-ARGOS): Supporting development and validation of Infectious Disease Dx tests.</title>
        <authorList>
            <person name="Hoffmann M."/>
            <person name="Allard M."/>
            <person name="Evans P."/>
            <person name="Brown E."/>
            <person name="Tallon L."/>
            <person name="Sadzewicz L."/>
            <person name="Sengamalay N."/>
            <person name="Ott S."/>
            <person name="Godinez A."/>
            <person name="Nagaraj S."/>
            <person name="Vyas G."/>
            <person name="Aluvathingal J."/>
            <person name="Nadendla S."/>
            <person name="Geyer C."/>
            <person name="Sichtig H."/>
        </authorList>
    </citation>
    <scope>NUCLEOTIDE SEQUENCE</scope>
    <source>
        <strain evidence="2">ATCC 33809</strain>
    </source>
</reference>
<keyword evidence="3" id="KW-0808">Transferase</keyword>
<evidence type="ECO:0000313" key="4">
    <source>
        <dbReference type="Proteomes" id="UP000057088"/>
    </source>
</evidence>
<dbReference type="Pfam" id="PF13847">
    <property type="entry name" value="Methyltransf_31"/>
    <property type="match status" value="1"/>
</dbReference>
<dbReference type="PANTHER" id="PTHR43861">
    <property type="entry name" value="TRANS-ACONITATE 2-METHYLTRANSFERASE-RELATED"/>
    <property type="match status" value="1"/>
</dbReference>
<dbReference type="Gene3D" id="3.40.50.150">
    <property type="entry name" value="Vaccinia Virus protein VP39"/>
    <property type="match status" value="1"/>
</dbReference>
<proteinExistence type="predicted"/>
<organism evidence="3 5">
    <name type="scientific">Vibrio fluvialis</name>
    <dbReference type="NCBI Taxonomy" id="676"/>
    <lineage>
        <taxon>Bacteria</taxon>
        <taxon>Pseudomonadati</taxon>
        <taxon>Pseudomonadota</taxon>
        <taxon>Gammaproteobacteria</taxon>
        <taxon>Vibrionales</taxon>
        <taxon>Vibrionaceae</taxon>
        <taxon>Vibrio</taxon>
    </lineage>
</organism>
<reference evidence="3 5" key="3">
    <citation type="submission" date="2018-06" db="EMBL/GenBank/DDBJ databases">
        <authorList>
            <consortium name="Pathogen Informatics"/>
            <person name="Doyle S."/>
        </authorList>
    </citation>
    <scope>NUCLEOTIDE SEQUENCE [LARGE SCALE GENOMIC DNA]</scope>
    <source>
        <strain evidence="3 5">NCTC11327</strain>
    </source>
</reference>
<dbReference type="InterPro" id="IPR023149">
    <property type="entry name" value="Trans_acon_MeTrfase_C"/>
</dbReference>
<dbReference type="PANTHER" id="PTHR43861:SF1">
    <property type="entry name" value="TRANS-ACONITATE 2-METHYLTRANSFERASE"/>
    <property type="match status" value="1"/>
</dbReference>
<gene>
    <name evidence="3" type="primary">tam_2</name>
    <name evidence="2" type="ORF">AL536_06910</name>
    <name evidence="3" type="ORF">NCTC11327_03410</name>
</gene>
<keyword evidence="3" id="KW-0489">Methyltransferase</keyword>
<dbReference type="EC" id="2.1.1.144" evidence="3"/>
<dbReference type="GeneID" id="29383102"/>
<dbReference type="EMBL" id="UHIP01000002">
    <property type="protein sequence ID" value="SUQ26549.1"/>
    <property type="molecule type" value="Genomic_DNA"/>
</dbReference>
<evidence type="ECO:0000313" key="5">
    <source>
        <dbReference type="Proteomes" id="UP000254626"/>
    </source>
</evidence>
<protein>
    <submittedName>
        <fullName evidence="2 3">Methyltransferase</fullName>
        <ecNumber evidence="3">2.1.1.144</ecNumber>
    </submittedName>
</protein>
<dbReference type="RefSeq" id="WP_061055982.1">
    <property type="nucleotide sequence ID" value="NZ_CABLBX010000005.1"/>
</dbReference>
<keyword evidence="4" id="KW-1185">Reference proteome</keyword>
<dbReference type="GO" id="GO:0030798">
    <property type="term" value="F:trans-aconitate 2-methyltransferase activity"/>
    <property type="evidence" value="ECO:0007669"/>
    <property type="project" value="UniProtKB-EC"/>
</dbReference>
<dbReference type="AlphaFoldDB" id="A0AAX2LUM5"/>
<dbReference type="Proteomes" id="UP000254626">
    <property type="component" value="Unassembled WGS sequence"/>
</dbReference>
<dbReference type="NCBIfam" id="NF002463">
    <property type="entry name" value="PRK01683.1"/>
    <property type="match status" value="1"/>
</dbReference>
<evidence type="ECO:0000313" key="2">
    <source>
        <dbReference type="EMBL" id="AMF93172.1"/>
    </source>
</evidence>
<name>A0AAX2LUM5_VIBFL</name>
<sequence length="258" mass="29444">MSVSLNQYAKIYSTFENERTRPVFDLLAPLATRTTGNAIDLGCGPGNSTEVLQRFFPQATIAALDSSEDMIEKAQQRLPHVRFDVGSIQDWMPNEHYDLILANASLQWVPNHQQLYPHLMQQLSPTGVLAVQTPDNLGEPAHELLKELATSTQWRSQLSAVERLPRANAEWYFELLSAHSSQVTIWRTCYFHHLKGGIDDVVDWFRGSALRPYLLQLSERDQVQFLTQYKQMLQDAYSVLDDGSVLLPFPRLFINALR</sequence>
<feature type="domain" description="Methyltransferase" evidence="1">
    <location>
        <begin position="37"/>
        <end position="147"/>
    </location>
</feature>
<dbReference type="EMBL" id="CP014034">
    <property type="protein sequence ID" value="AMF93172.1"/>
    <property type="molecule type" value="Genomic_DNA"/>
</dbReference>
<dbReference type="SUPFAM" id="SSF53335">
    <property type="entry name" value="S-adenosyl-L-methionine-dependent methyltransferases"/>
    <property type="match status" value="1"/>
</dbReference>
<accession>A0AAX2LUM5</accession>
<dbReference type="Proteomes" id="UP000057088">
    <property type="component" value="Chromosome 1"/>
</dbReference>
<dbReference type="InterPro" id="IPR025714">
    <property type="entry name" value="Methyltranfer_dom"/>
</dbReference>
<dbReference type="InterPro" id="IPR029063">
    <property type="entry name" value="SAM-dependent_MTases_sf"/>
</dbReference>
<reference evidence="4" key="1">
    <citation type="submission" date="2015-12" db="EMBL/GenBank/DDBJ databases">
        <title>FDA dAtabase for Regulatory Grade micrObial Sequences (FDA-ARGOS): Supporting development and validation of Infectious Disease Dx tests.</title>
        <authorList>
            <person name="Hoffmann M."/>
            <person name="Allard M."/>
            <person name="Evans P."/>
            <person name="Brown E."/>
            <person name="Tallon L.J."/>
            <person name="Sadzewicz L."/>
            <person name="Sengamalay N."/>
            <person name="Ott S."/>
            <person name="Godinez A."/>
            <person name="Nagaraj S."/>
            <person name="Vyas G."/>
            <person name="Aluvathingal J."/>
            <person name="Nadendla S."/>
            <person name="Geyer C."/>
            <person name="Sichtig H."/>
        </authorList>
    </citation>
    <scope>NUCLEOTIDE SEQUENCE [LARGE SCALE GENOMIC DNA]</scope>
    <source>
        <strain evidence="4">ATCC 33809</strain>
    </source>
</reference>
<dbReference type="GO" id="GO:0032259">
    <property type="term" value="P:methylation"/>
    <property type="evidence" value="ECO:0007669"/>
    <property type="project" value="UniProtKB-KW"/>
</dbReference>
<dbReference type="KEGG" id="vfl:AL536_06910"/>
<dbReference type="CDD" id="cd02440">
    <property type="entry name" value="AdoMet_MTases"/>
    <property type="match status" value="1"/>
</dbReference>